<protein>
    <submittedName>
        <fullName evidence="7">Heme/copper-type cytochrome/quinol oxidase subunit 4</fullName>
    </submittedName>
</protein>
<keyword evidence="8" id="KW-1185">Reference proteome</keyword>
<feature type="transmembrane region" description="Helical" evidence="6">
    <location>
        <begin position="64"/>
        <end position="82"/>
    </location>
</feature>
<evidence type="ECO:0000313" key="8">
    <source>
        <dbReference type="Proteomes" id="UP000537141"/>
    </source>
</evidence>
<evidence type="ECO:0000256" key="4">
    <source>
        <dbReference type="ARBA" id="ARBA00022989"/>
    </source>
</evidence>
<evidence type="ECO:0000256" key="3">
    <source>
        <dbReference type="ARBA" id="ARBA00022692"/>
    </source>
</evidence>
<keyword evidence="2" id="KW-1003">Cell membrane</keyword>
<dbReference type="AlphaFoldDB" id="A0A7X0NEW6"/>
<organism evidence="7 8">
    <name type="scientific">Thalassotalea piscium</name>
    <dbReference type="NCBI Taxonomy" id="1230533"/>
    <lineage>
        <taxon>Bacteria</taxon>
        <taxon>Pseudomonadati</taxon>
        <taxon>Pseudomonadota</taxon>
        <taxon>Gammaproteobacteria</taxon>
        <taxon>Alteromonadales</taxon>
        <taxon>Colwelliaceae</taxon>
        <taxon>Thalassotalea</taxon>
    </lineage>
</organism>
<comment type="caution">
    <text evidence="7">The sequence shown here is derived from an EMBL/GenBank/DDBJ whole genome shotgun (WGS) entry which is preliminary data.</text>
</comment>
<accession>A0A7X0NEW6</accession>
<reference evidence="7 8" key="1">
    <citation type="submission" date="2020-08" db="EMBL/GenBank/DDBJ databases">
        <title>Genomic Encyclopedia of Type Strains, Phase IV (KMG-IV): sequencing the most valuable type-strain genomes for metagenomic binning, comparative biology and taxonomic classification.</title>
        <authorList>
            <person name="Goeker M."/>
        </authorList>
    </citation>
    <scope>NUCLEOTIDE SEQUENCE [LARGE SCALE GENOMIC DNA]</scope>
    <source>
        <strain evidence="7 8">DSM 26287</strain>
    </source>
</reference>
<evidence type="ECO:0000256" key="1">
    <source>
        <dbReference type="ARBA" id="ARBA00004651"/>
    </source>
</evidence>
<evidence type="ECO:0000256" key="5">
    <source>
        <dbReference type="ARBA" id="ARBA00023136"/>
    </source>
</evidence>
<dbReference type="InterPro" id="IPR005171">
    <property type="entry name" value="Cyt_c_oxidase_su4_prok"/>
</dbReference>
<gene>
    <name evidence="7" type="ORF">HNQ55_000662</name>
</gene>
<keyword evidence="5 6" id="KW-0472">Membrane</keyword>
<keyword evidence="3 6" id="KW-0812">Transmembrane</keyword>
<keyword evidence="4 6" id="KW-1133">Transmembrane helix</keyword>
<name>A0A7X0NEW6_9GAMM</name>
<feature type="transmembrane region" description="Helical" evidence="6">
    <location>
        <begin position="7"/>
        <end position="24"/>
    </location>
</feature>
<evidence type="ECO:0000256" key="6">
    <source>
        <dbReference type="SAM" id="Phobius"/>
    </source>
</evidence>
<dbReference type="GO" id="GO:0005886">
    <property type="term" value="C:plasma membrane"/>
    <property type="evidence" value="ECO:0007669"/>
    <property type="project" value="UniProtKB-SubCell"/>
</dbReference>
<dbReference type="Pfam" id="PF03626">
    <property type="entry name" value="COX4_pro"/>
    <property type="match status" value="1"/>
</dbReference>
<sequence length="83" mass="9500">MSKVQATISWLLLIILTVVSVYLSKVMETSTLFIVLIFAIVFVKGQQITDIFMELKHAPTKWRMLLLGYVLIVPLIIGFIYII</sequence>
<dbReference type="EMBL" id="JACHHU010000003">
    <property type="protein sequence ID" value="MBB6542184.1"/>
    <property type="molecule type" value="Genomic_DNA"/>
</dbReference>
<evidence type="ECO:0000313" key="7">
    <source>
        <dbReference type="EMBL" id="MBB6542184.1"/>
    </source>
</evidence>
<comment type="subcellular location">
    <subcellularLocation>
        <location evidence="1">Cell membrane</location>
        <topology evidence="1">Multi-pass membrane protein</topology>
    </subcellularLocation>
</comment>
<proteinExistence type="predicted"/>
<feature type="transmembrane region" description="Helical" evidence="6">
    <location>
        <begin position="30"/>
        <end position="52"/>
    </location>
</feature>
<evidence type="ECO:0000256" key="2">
    <source>
        <dbReference type="ARBA" id="ARBA00022475"/>
    </source>
</evidence>
<dbReference type="Proteomes" id="UP000537141">
    <property type="component" value="Unassembled WGS sequence"/>
</dbReference>
<dbReference type="RefSeq" id="WP_184422540.1">
    <property type="nucleotide sequence ID" value="NZ_AP027362.1"/>
</dbReference>